<evidence type="ECO:0000256" key="2">
    <source>
        <dbReference type="ARBA" id="ARBA00022448"/>
    </source>
</evidence>
<protein>
    <recommendedName>
        <fullName evidence="8">ABC transmembrane type-1 domain-containing protein</fullName>
    </recommendedName>
</protein>
<keyword evidence="2" id="KW-0813">Transport</keyword>
<dbReference type="InterPro" id="IPR000515">
    <property type="entry name" value="MetI-like"/>
</dbReference>
<evidence type="ECO:0000256" key="7">
    <source>
        <dbReference type="SAM" id="Phobius"/>
    </source>
</evidence>
<dbReference type="InterPro" id="IPR035906">
    <property type="entry name" value="MetI-like_sf"/>
</dbReference>
<keyword evidence="3" id="KW-1003">Cell membrane</keyword>
<feature type="transmembrane region" description="Helical" evidence="7">
    <location>
        <begin position="124"/>
        <end position="146"/>
    </location>
</feature>
<keyword evidence="6 7" id="KW-0472">Membrane</keyword>
<accession>X1FU51</accession>
<name>X1FU51_9ZZZZ</name>
<feature type="transmembrane region" description="Helical" evidence="7">
    <location>
        <begin position="182"/>
        <end position="207"/>
    </location>
</feature>
<dbReference type="SUPFAM" id="SSF161098">
    <property type="entry name" value="MetI-like"/>
    <property type="match status" value="1"/>
</dbReference>
<evidence type="ECO:0000256" key="6">
    <source>
        <dbReference type="ARBA" id="ARBA00023136"/>
    </source>
</evidence>
<evidence type="ECO:0000256" key="3">
    <source>
        <dbReference type="ARBA" id="ARBA00022475"/>
    </source>
</evidence>
<evidence type="ECO:0000313" key="9">
    <source>
        <dbReference type="EMBL" id="GAH24308.1"/>
    </source>
</evidence>
<dbReference type="PANTHER" id="PTHR30193">
    <property type="entry name" value="ABC TRANSPORTER PERMEASE PROTEIN"/>
    <property type="match status" value="1"/>
</dbReference>
<proteinExistence type="predicted"/>
<dbReference type="Gene3D" id="1.10.3720.10">
    <property type="entry name" value="MetI-like"/>
    <property type="match status" value="1"/>
</dbReference>
<dbReference type="GO" id="GO:0055085">
    <property type="term" value="P:transmembrane transport"/>
    <property type="evidence" value="ECO:0007669"/>
    <property type="project" value="InterPro"/>
</dbReference>
<feature type="transmembrane region" description="Helical" evidence="7">
    <location>
        <begin position="24"/>
        <end position="46"/>
    </location>
</feature>
<evidence type="ECO:0000256" key="1">
    <source>
        <dbReference type="ARBA" id="ARBA00004651"/>
    </source>
</evidence>
<comment type="subcellular location">
    <subcellularLocation>
        <location evidence="1">Cell membrane</location>
        <topology evidence="1">Multi-pass membrane protein</topology>
    </subcellularLocation>
</comment>
<reference evidence="9" key="1">
    <citation type="journal article" date="2014" name="Front. Microbiol.">
        <title>High frequency of phylogenetically diverse reductive dehalogenase-homologous genes in deep subseafloor sedimentary metagenomes.</title>
        <authorList>
            <person name="Kawai M."/>
            <person name="Futagami T."/>
            <person name="Toyoda A."/>
            <person name="Takaki Y."/>
            <person name="Nishi S."/>
            <person name="Hori S."/>
            <person name="Arai W."/>
            <person name="Tsubouchi T."/>
            <person name="Morono Y."/>
            <person name="Uchiyama I."/>
            <person name="Ito T."/>
            <person name="Fujiyama A."/>
            <person name="Inagaki F."/>
            <person name="Takami H."/>
        </authorList>
    </citation>
    <scope>NUCLEOTIDE SEQUENCE</scope>
    <source>
        <strain evidence="9">Expedition CK06-06</strain>
    </source>
</reference>
<keyword evidence="5 7" id="KW-1133">Transmembrane helix</keyword>
<organism evidence="9">
    <name type="scientific">marine sediment metagenome</name>
    <dbReference type="NCBI Taxonomy" id="412755"/>
    <lineage>
        <taxon>unclassified sequences</taxon>
        <taxon>metagenomes</taxon>
        <taxon>ecological metagenomes</taxon>
    </lineage>
</organism>
<evidence type="ECO:0000259" key="8">
    <source>
        <dbReference type="PROSITE" id="PS50928"/>
    </source>
</evidence>
<dbReference type="AlphaFoldDB" id="X1FU51"/>
<feature type="domain" description="ABC transmembrane type-1" evidence="8">
    <location>
        <begin position="1"/>
        <end position="206"/>
    </location>
</feature>
<comment type="caution">
    <text evidence="9">The sequence shown here is derived from an EMBL/GenBank/DDBJ whole genome shotgun (WGS) entry which is preliminary data.</text>
</comment>
<dbReference type="CDD" id="cd06261">
    <property type="entry name" value="TM_PBP2"/>
    <property type="match status" value="1"/>
</dbReference>
<dbReference type="InterPro" id="IPR051393">
    <property type="entry name" value="ABC_transporter_permease"/>
</dbReference>
<dbReference type="EMBL" id="BARU01003492">
    <property type="protein sequence ID" value="GAH24308.1"/>
    <property type="molecule type" value="Genomic_DNA"/>
</dbReference>
<evidence type="ECO:0000256" key="4">
    <source>
        <dbReference type="ARBA" id="ARBA00022692"/>
    </source>
</evidence>
<evidence type="ECO:0000256" key="5">
    <source>
        <dbReference type="ARBA" id="ARBA00022989"/>
    </source>
</evidence>
<sequence length="215" mass="24500">VILQLIFGLIIAWTMKQEIPGMQIFKSIIMASWVIPVAATVTIFKFMAQSDVGFINIILKSIGLENLVKYWFGDPKTAFSFIVLLHLWRNVPFYGIAFFAAMQTIPASFYEAAEIDGANAFQNFWYITLPGIRNMIIVMVTIHVLWTFNNFDFIYLATGGGPINKTDVLPVYVYRQSWVNYAAGYGSSIGTIMLLILSVYLIVYLIMQERGEYQR</sequence>
<dbReference type="PANTHER" id="PTHR30193:SF37">
    <property type="entry name" value="INNER MEMBRANE ABC TRANSPORTER PERMEASE PROTEIN YCJO"/>
    <property type="match status" value="1"/>
</dbReference>
<keyword evidence="4 7" id="KW-0812">Transmembrane</keyword>
<dbReference type="Pfam" id="PF00528">
    <property type="entry name" value="BPD_transp_1"/>
    <property type="match status" value="1"/>
</dbReference>
<dbReference type="PROSITE" id="PS50928">
    <property type="entry name" value="ABC_TM1"/>
    <property type="match status" value="1"/>
</dbReference>
<dbReference type="GO" id="GO:0005886">
    <property type="term" value="C:plasma membrane"/>
    <property type="evidence" value="ECO:0007669"/>
    <property type="project" value="UniProtKB-SubCell"/>
</dbReference>
<feature type="non-terminal residue" evidence="9">
    <location>
        <position position="1"/>
    </location>
</feature>
<gene>
    <name evidence="9" type="ORF">S03H2_07536</name>
</gene>